<dbReference type="InterPro" id="IPR011006">
    <property type="entry name" value="CheY-like_superfamily"/>
</dbReference>
<dbReference type="PANTHER" id="PTHR44520:SF2">
    <property type="entry name" value="RESPONSE REGULATOR RCP1"/>
    <property type="match status" value="1"/>
</dbReference>
<dbReference type="PROSITE" id="PS50110">
    <property type="entry name" value="RESPONSE_REGULATORY"/>
    <property type="match status" value="1"/>
</dbReference>
<dbReference type="Proteomes" id="UP000283523">
    <property type="component" value="Unassembled WGS sequence"/>
</dbReference>
<feature type="modified residue" description="4-aspartylphosphate" evidence="1">
    <location>
        <position position="61"/>
    </location>
</feature>
<reference evidence="3 4" key="1">
    <citation type="submission" date="2018-08" db="EMBL/GenBank/DDBJ databases">
        <title>Fibrisoma montanum sp. nov., isolated from Danxia mountain soil.</title>
        <authorList>
            <person name="Huang Y."/>
        </authorList>
    </citation>
    <scope>NUCLEOTIDE SEQUENCE [LARGE SCALE GENOMIC DNA]</scope>
    <source>
        <strain evidence="3 4">HYT19</strain>
    </source>
</reference>
<dbReference type="EMBL" id="QXED01000007">
    <property type="protein sequence ID" value="RIV20026.1"/>
    <property type="molecule type" value="Genomic_DNA"/>
</dbReference>
<organism evidence="3 4">
    <name type="scientific">Fibrisoma montanum</name>
    <dbReference type="NCBI Taxonomy" id="2305895"/>
    <lineage>
        <taxon>Bacteria</taxon>
        <taxon>Pseudomonadati</taxon>
        <taxon>Bacteroidota</taxon>
        <taxon>Cytophagia</taxon>
        <taxon>Cytophagales</taxon>
        <taxon>Spirosomataceae</taxon>
        <taxon>Fibrisoma</taxon>
    </lineage>
</organism>
<dbReference type="AlphaFoldDB" id="A0A418M2X1"/>
<keyword evidence="4" id="KW-1185">Reference proteome</keyword>
<dbReference type="Gene3D" id="3.40.50.2300">
    <property type="match status" value="1"/>
</dbReference>
<dbReference type="RefSeq" id="WP_119670311.1">
    <property type="nucleotide sequence ID" value="NZ_QXED01000007.1"/>
</dbReference>
<feature type="domain" description="Response regulatory" evidence="2">
    <location>
        <begin position="8"/>
        <end position="128"/>
    </location>
</feature>
<name>A0A418M2X1_9BACT</name>
<evidence type="ECO:0000259" key="2">
    <source>
        <dbReference type="PROSITE" id="PS50110"/>
    </source>
</evidence>
<sequence>MNPYAHLTVFLADDDEDDAYFFQRAVERTYPGCRLRRFDNGTDLVLTLQEAGAALNVVFLDLAIPRLDGFQVLEQIRQIDTLADLPVFILTVSEADQDIRRAYQLRASAYLLKPAAMTELTRLVQPAIRFAMNQFTQR</sequence>
<dbReference type="SMART" id="SM00448">
    <property type="entry name" value="REC"/>
    <property type="match status" value="1"/>
</dbReference>
<dbReference type="InterPro" id="IPR001789">
    <property type="entry name" value="Sig_transdc_resp-reg_receiver"/>
</dbReference>
<dbReference type="SUPFAM" id="SSF52172">
    <property type="entry name" value="CheY-like"/>
    <property type="match status" value="1"/>
</dbReference>
<dbReference type="InterPro" id="IPR052893">
    <property type="entry name" value="TCS_response_regulator"/>
</dbReference>
<proteinExistence type="predicted"/>
<keyword evidence="1" id="KW-0597">Phosphoprotein</keyword>
<gene>
    <name evidence="3" type="ORF">DYU11_24255</name>
</gene>
<protein>
    <submittedName>
        <fullName evidence="3">Response regulator</fullName>
    </submittedName>
</protein>
<comment type="caution">
    <text evidence="3">The sequence shown here is derived from an EMBL/GenBank/DDBJ whole genome shotgun (WGS) entry which is preliminary data.</text>
</comment>
<evidence type="ECO:0000313" key="4">
    <source>
        <dbReference type="Proteomes" id="UP000283523"/>
    </source>
</evidence>
<dbReference type="Pfam" id="PF00072">
    <property type="entry name" value="Response_reg"/>
    <property type="match status" value="1"/>
</dbReference>
<dbReference type="PANTHER" id="PTHR44520">
    <property type="entry name" value="RESPONSE REGULATOR RCP1-RELATED"/>
    <property type="match status" value="1"/>
</dbReference>
<evidence type="ECO:0000256" key="1">
    <source>
        <dbReference type="PROSITE-ProRule" id="PRU00169"/>
    </source>
</evidence>
<accession>A0A418M2X1</accession>
<dbReference type="GO" id="GO:0000160">
    <property type="term" value="P:phosphorelay signal transduction system"/>
    <property type="evidence" value="ECO:0007669"/>
    <property type="project" value="InterPro"/>
</dbReference>
<evidence type="ECO:0000313" key="3">
    <source>
        <dbReference type="EMBL" id="RIV20026.1"/>
    </source>
</evidence>
<dbReference type="OrthoDB" id="7631574at2"/>